<evidence type="ECO:0000256" key="1">
    <source>
        <dbReference type="SAM" id="MobiDB-lite"/>
    </source>
</evidence>
<name>A0A6A5YT79_9PLEO</name>
<sequence length="625" mass="68829">MARRFTRELPIGEEKPTSGPVSLAGFIALQPNKKKGNKSWRPLQLSDFGDDEDDLGDMGEADDFDLSAEFNQRLHLDTSQPLHAHARPSLYDLNQRQTDGSPLGHRQAMSSTQPLPVNSSPTYTRDQSEDISPTTLRRGRVADCAALFGQLPDPIRLSEEVGAFDGQVLFIAHPSRDVSAHQWSSDSYQWINIGTYSATRGKVEGSLASDRLRGAAVPHNTLEYFKAIALRRETTIREHGRPEEQVPQEPSSTRRVEALRNTDTDRYATLSSTSGSTAGQIPSLNQTVLPRATTIAGVPTSSSVKRTVTRDYLQDPFVDTPAKAPPPAVPTALNFTSPESVEDIRRPAIVPSSMGFGYDFPTESTVSIPIQLTQAQREEFTNRERERIRLMREGSISQYDRSSSELQDVEFGEEAMSRYAATAPRPATTRPQPPLSPEDVRDRQRLKDGLAELGDQPRRPIASFLPELSGGSIMNLSRAPPRPLARPPGLTVANPTRVPSTLNANAAPYTQARAYSRHEYPTGRVPSPTSDETAVDPMRTDNLKFSDPDAVRQTQSHVVATGLGHQAPTSQNFKGPFFVNSMPTSRDPIAALAVQVSEDEKLRTWFQDGQRPARYVSLLSVIVCV</sequence>
<dbReference type="AlphaFoldDB" id="A0A6A5YT79"/>
<gene>
    <name evidence="2" type="ORF">BDV96DRAFT_233287</name>
</gene>
<feature type="region of interest" description="Disordered" evidence="1">
    <location>
        <begin position="1"/>
        <end position="62"/>
    </location>
</feature>
<protein>
    <submittedName>
        <fullName evidence="2">Uncharacterized protein</fullName>
    </submittedName>
</protein>
<reference evidence="2" key="1">
    <citation type="journal article" date="2020" name="Stud. Mycol.">
        <title>101 Dothideomycetes genomes: a test case for predicting lifestyles and emergence of pathogens.</title>
        <authorList>
            <person name="Haridas S."/>
            <person name="Albert R."/>
            <person name="Binder M."/>
            <person name="Bloem J."/>
            <person name="Labutti K."/>
            <person name="Salamov A."/>
            <person name="Andreopoulos B."/>
            <person name="Baker S."/>
            <person name="Barry K."/>
            <person name="Bills G."/>
            <person name="Bluhm B."/>
            <person name="Cannon C."/>
            <person name="Castanera R."/>
            <person name="Culley D."/>
            <person name="Daum C."/>
            <person name="Ezra D."/>
            <person name="Gonzalez J."/>
            <person name="Henrissat B."/>
            <person name="Kuo A."/>
            <person name="Liang C."/>
            <person name="Lipzen A."/>
            <person name="Lutzoni F."/>
            <person name="Magnuson J."/>
            <person name="Mondo S."/>
            <person name="Nolan M."/>
            <person name="Ohm R."/>
            <person name="Pangilinan J."/>
            <person name="Park H.-J."/>
            <person name="Ramirez L."/>
            <person name="Alfaro M."/>
            <person name="Sun H."/>
            <person name="Tritt A."/>
            <person name="Yoshinaga Y."/>
            <person name="Zwiers L.-H."/>
            <person name="Turgeon B."/>
            <person name="Goodwin S."/>
            <person name="Spatafora J."/>
            <person name="Crous P."/>
            <person name="Grigoriev I."/>
        </authorList>
    </citation>
    <scope>NUCLEOTIDE SEQUENCE</scope>
    <source>
        <strain evidence="2">CBS 627.86</strain>
    </source>
</reference>
<dbReference type="Proteomes" id="UP000799770">
    <property type="component" value="Unassembled WGS sequence"/>
</dbReference>
<accession>A0A6A5YT79</accession>
<feature type="region of interest" description="Disordered" evidence="1">
    <location>
        <begin position="421"/>
        <end position="441"/>
    </location>
</feature>
<feature type="region of interest" description="Disordered" evidence="1">
    <location>
        <begin position="515"/>
        <end position="536"/>
    </location>
</feature>
<dbReference type="EMBL" id="ML977341">
    <property type="protein sequence ID" value="KAF2109707.1"/>
    <property type="molecule type" value="Genomic_DNA"/>
</dbReference>
<evidence type="ECO:0000313" key="3">
    <source>
        <dbReference type="Proteomes" id="UP000799770"/>
    </source>
</evidence>
<organism evidence="2 3">
    <name type="scientific">Lophiotrema nucula</name>
    <dbReference type="NCBI Taxonomy" id="690887"/>
    <lineage>
        <taxon>Eukaryota</taxon>
        <taxon>Fungi</taxon>
        <taxon>Dikarya</taxon>
        <taxon>Ascomycota</taxon>
        <taxon>Pezizomycotina</taxon>
        <taxon>Dothideomycetes</taxon>
        <taxon>Pleosporomycetidae</taxon>
        <taxon>Pleosporales</taxon>
        <taxon>Lophiotremataceae</taxon>
        <taxon>Lophiotrema</taxon>
    </lineage>
</organism>
<feature type="region of interest" description="Disordered" evidence="1">
    <location>
        <begin position="94"/>
        <end position="131"/>
    </location>
</feature>
<dbReference type="OrthoDB" id="10251048at2759"/>
<evidence type="ECO:0000313" key="2">
    <source>
        <dbReference type="EMBL" id="KAF2109707.1"/>
    </source>
</evidence>
<proteinExistence type="predicted"/>
<feature type="compositionally biased region" description="Low complexity" evidence="1">
    <location>
        <begin position="421"/>
        <end position="430"/>
    </location>
</feature>
<feature type="compositionally biased region" description="Polar residues" evidence="1">
    <location>
        <begin position="108"/>
        <end position="131"/>
    </location>
</feature>
<feature type="compositionally biased region" description="Acidic residues" evidence="1">
    <location>
        <begin position="48"/>
        <end position="62"/>
    </location>
</feature>
<feature type="compositionally biased region" description="Basic and acidic residues" evidence="1">
    <location>
        <begin position="1"/>
        <end position="16"/>
    </location>
</feature>
<keyword evidence="3" id="KW-1185">Reference proteome</keyword>